<dbReference type="Pfam" id="PF02237">
    <property type="entry name" value="BPL_C"/>
    <property type="match status" value="1"/>
</dbReference>
<dbReference type="InterPro" id="IPR036390">
    <property type="entry name" value="WH_DNA-bd_sf"/>
</dbReference>
<dbReference type="EMBL" id="CP001698">
    <property type="protein sequence ID" value="ADN02386.1"/>
    <property type="molecule type" value="Genomic_DNA"/>
</dbReference>
<dbReference type="KEGG" id="sta:STHERM_c14460"/>
<dbReference type="SUPFAM" id="SSF46785">
    <property type="entry name" value="Winged helix' DNA-binding domain"/>
    <property type="match status" value="1"/>
</dbReference>
<dbReference type="HAMAP" id="MF_00978">
    <property type="entry name" value="Bifunct_BirA"/>
    <property type="match status" value="1"/>
</dbReference>
<reference evidence="8 9" key="2">
    <citation type="journal article" date="2010" name="J. Bacteriol.">
        <title>Genome sequence of the polysaccharide-degrading, thermophilic anaerobe Spirochaeta thermophila DSM 6192.</title>
        <authorList>
            <person name="Angelov A."/>
            <person name="Liebl S."/>
            <person name="Ballschmiter M."/>
            <person name="Bomeke M."/>
            <person name="Lehmann R."/>
            <person name="Liesegang H."/>
            <person name="Daniel R."/>
            <person name="Liebl W."/>
        </authorList>
    </citation>
    <scope>NUCLEOTIDE SEQUENCE [LARGE SCALE GENOMIC DNA]</scope>
    <source>
        <strain evidence="9">ATCC 49972 / DSM 6192 / RI 19.B1</strain>
    </source>
</reference>
<evidence type="ECO:0000259" key="7">
    <source>
        <dbReference type="PROSITE" id="PS51733"/>
    </source>
</evidence>
<dbReference type="Proteomes" id="UP000001296">
    <property type="component" value="Chromosome"/>
</dbReference>
<evidence type="ECO:0000256" key="2">
    <source>
        <dbReference type="ARBA" id="ARBA00022741"/>
    </source>
</evidence>
<gene>
    <name evidence="6" type="primary">birA</name>
    <name evidence="8" type="ordered locus">STHERM_c14460</name>
</gene>
<feature type="domain" description="BPL/LPL catalytic" evidence="7">
    <location>
        <begin position="89"/>
        <end position="274"/>
    </location>
</feature>
<dbReference type="InterPro" id="IPR004408">
    <property type="entry name" value="Biotin_CoA_COase_ligase"/>
</dbReference>
<evidence type="ECO:0000256" key="4">
    <source>
        <dbReference type="ARBA" id="ARBA00023267"/>
    </source>
</evidence>
<dbReference type="Pfam" id="PF08279">
    <property type="entry name" value="HTH_11"/>
    <property type="match status" value="1"/>
</dbReference>
<dbReference type="InterPro" id="IPR036388">
    <property type="entry name" value="WH-like_DNA-bd_sf"/>
</dbReference>
<evidence type="ECO:0000256" key="6">
    <source>
        <dbReference type="HAMAP-Rule" id="MF_00978"/>
    </source>
</evidence>
<dbReference type="PaxDb" id="665571-STHERM_c14460"/>
<feature type="binding site" evidence="6">
    <location>
        <position position="138"/>
    </location>
    <ligand>
        <name>biotin</name>
        <dbReference type="ChEBI" id="CHEBI:57586"/>
    </ligand>
</feature>
<protein>
    <recommendedName>
        <fullName evidence="6">Bifunctional ligase/repressor BirA</fullName>
    </recommendedName>
    <alternativeName>
        <fullName evidence="6">Biotin--[acetyl-CoA-carboxylase] ligase</fullName>
        <ecNumber evidence="6">6.3.4.15</ecNumber>
    </alternativeName>
    <alternativeName>
        <fullName evidence="6">Biotin--protein ligase</fullName>
    </alternativeName>
    <alternativeName>
        <fullName evidence="6">Biotin-[acetyl-CoA carboxylase] synthetase</fullName>
    </alternativeName>
</protein>
<keyword evidence="6" id="KW-0678">Repressor</keyword>
<dbReference type="eggNOG" id="COG1654">
    <property type="taxonomic scope" value="Bacteria"/>
</dbReference>
<keyword evidence="3 6" id="KW-0067">ATP-binding</keyword>
<dbReference type="EC" id="6.3.4.15" evidence="6"/>
<dbReference type="Gene3D" id="3.30.930.10">
    <property type="entry name" value="Bira Bifunctional Protein, Domain 2"/>
    <property type="match status" value="1"/>
</dbReference>
<keyword evidence="4 6" id="KW-0092">Biotin</keyword>
<comment type="function">
    <text evidence="6">Acts both as a biotin--[acetyl-CoA-carboxylase] ligase and a repressor.</text>
</comment>
<dbReference type="PROSITE" id="PS51733">
    <property type="entry name" value="BPL_LPL_CATALYTIC"/>
    <property type="match status" value="1"/>
</dbReference>
<sequence>MERGEGLASLPYHGFSTRLTFTCTRVNRILVMVNPKRFILSRLREGGVVSGQELARELGISRVAVWKHVQALVERGYGIVSTGSGYVLEEDGDFLYPWEFSRPELVLWEEETGSTMDLARGCAASGAPEGTVVVAERQRAGRGRYGRVWETPPGAIAATVVWRPEGGLDRAWEVLFAAGVALAEVLREQGVPAVLHWPNDVYVEGKKVAGLLLEVLAEHTRLVWASLGMGVNVHARPGVEGAGALDEWTAGRIRRAALLEGVLTRMRGLLAEGPEAIRARWRRVCGLWGRRVVVEEQGRVVRGVAEDLGRQGELVVRTPEGGRVRVVSGVCTLEG</sequence>
<reference key="1">
    <citation type="submission" date="2009-08" db="EMBL/GenBank/DDBJ databases">
        <title>The genome sequence of Spirochaeta thermophila DSM6192.</title>
        <authorList>
            <person name="Angelov A."/>
            <person name="Mientus M."/>
            <person name="Wittenberg S."/>
            <person name="Lehmann R."/>
            <person name="Liesegang H."/>
            <person name="Daniel R."/>
            <person name="Liebl W."/>
        </authorList>
    </citation>
    <scope>NUCLEOTIDE SEQUENCE</scope>
    <source>
        <strain>DSM 6192</strain>
    </source>
</reference>
<dbReference type="Pfam" id="PF03099">
    <property type="entry name" value="BPL_LplA_LipB"/>
    <property type="match status" value="1"/>
</dbReference>
<keyword evidence="6" id="KW-0805">Transcription regulation</keyword>
<evidence type="ECO:0000313" key="8">
    <source>
        <dbReference type="EMBL" id="ADN02386.1"/>
    </source>
</evidence>
<dbReference type="GO" id="GO:0005737">
    <property type="term" value="C:cytoplasm"/>
    <property type="evidence" value="ECO:0007669"/>
    <property type="project" value="TreeGrafter"/>
</dbReference>
<dbReference type="InterPro" id="IPR008988">
    <property type="entry name" value="Transcriptional_repressor_C"/>
</dbReference>
<evidence type="ECO:0000256" key="1">
    <source>
        <dbReference type="ARBA" id="ARBA00022598"/>
    </source>
</evidence>
<dbReference type="GO" id="GO:0004077">
    <property type="term" value="F:biotin--[biotin carboxyl-carrier protein] ligase activity"/>
    <property type="evidence" value="ECO:0007669"/>
    <property type="project" value="UniProtKB-UniRule"/>
</dbReference>
<dbReference type="NCBIfam" id="TIGR00121">
    <property type="entry name" value="birA_ligase"/>
    <property type="match status" value="1"/>
</dbReference>
<dbReference type="InterPro" id="IPR030855">
    <property type="entry name" value="Bifunct_BirA"/>
</dbReference>
<dbReference type="SUPFAM" id="SSF55681">
    <property type="entry name" value="Class II aaRS and biotin synthetases"/>
    <property type="match status" value="1"/>
</dbReference>
<dbReference type="GO" id="GO:0006355">
    <property type="term" value="P:regulation of DNA-templated transcription"/>
    <property type="evidence" value="ECO:0007669"/>
    <property type="project" value="UniProtKB-UniRule"/>
</dbReference>
<dbReference type="Gene3D" id="2.30.30.100">
    <property type="match status" value="1"/>
</dbReference>
<evidence type="ECO:0000256" key="3">
    <source>
        <dbReference type="ARBA" id="ARBA00022840"/>
    </source>
</evidence>
<feature type="binding site" evidence="6">
    <location>
        <begin position="142"/>
        <end position="144"/>
    </location>
    <ligand>
        <name>biotin</name>
        <dbReference type="ChEBI" id="CHEBI:57586"/>
    </ligand>
</feature>
<dbReference type="Gene3D" id="1.10.10.10">
    <property type="entry name" value="Winged helix-like DNA-binding domain superfamily/Winged helix DNA-binding domain"/>
    <property type="match status" value="1"/>
</dbReference>
<keyword evidence="6" id="KW-0804">Transcription</keyword>
<dbReference type="InterPro" id="IPR045864">
    <property type="entry name" value="aa-tRNA-synth_II/BPL/LPL"/>
</dbReference>
<dbReference type="InterPro" id="IPR011991">
    <property type="entry name" value="ArsR-like_HTH"/>
</dbReference>
<accession>E0RT90</accession>
<comment type="catalytic activity">
    <reaction evidence="5 6">
        <text>biotin + L-lysyl-[protein] + ATP = N(6)-biotinyl-L-lysyl-[protein] + AMP + diphosphate + H(+)</text>
        <dbReference type="Rhea" id="RHEA:11756"/>
        <dbReference type="Rhea" id="RHEA-COMP:9752"/>
        <dbReference type="Rhea" id="RHEA-COMP:10505"/>
        <dbReference type="ChEBI" id="CHEBI:15378"/>
        <dbReference type="ChEBI" id="CHEBI:29969"/>
        <dbReference type="ChEBI" id="CHEBI:30616"/>
        <dbReference type="ChEBI" id="CHEBI:33019"/>
        <dbReference type="ChEBI" id="CHEBI:57586"/>
        <dbReference type="ChEBI" id="CHEBI:83144"/>
        <dbReference type="ChEBI" id="CHEBI:456215"/>
        <dbReference type="EC" id="6.3.4.15"/>
    </reaction>
</comment>
<dbReference type="PANTHER" id="PTHR12835:SF5">
    <property type="entry name" value="BIOTIN--PROTEIN LIGASE"/>
    <property type="match status" value="1"/>
</dbReference>
<feature type="DNA-binding region" description="H-T-H motif" evidence="6">
    <location>
        <begin position="51"/>
        <end position="70"/>
    </location>
</feature>
<organism evidence="8 9">
    <name type="scientific">Winmispira thermophila (strain ATCC 49972 / DSM 6192 / RI 19.B1)</name>
    <name type="common">Spirochaeta thermophila</name>
    <dbReference type="NCBI Taxonomy" id="665571"/>
    <lineage>
        <taxon>Bacteria</taxon>
        <taxon>Pseudomonadati</taxon>
        <taxon>Spirochaetota</taxon>
        <taxon>Spirochaetia</taxon>
        <taxon>Winmispirales</taxon>
        <taxon>Winmispiraceae</taxon>
        <taxon>Winmispira</taxon>
    </lineage>
</organism>
<name>E0RT90_WINT6</name>
<evidence type="ECO:0000256" key="5">
    <source>
        <dbReference type="ARBA" id="ARBA00047846"/>
    </source>
</evidence>
<dbReference type="InterPro" id="IPR003142">
    <property type="entry name" value="BPL_C"/>
</dbReference>
<keyword evidence="2 6" id="KW-0547">Nucleotide-binding</keyword>
<dbReference type="AlphaFoldDB" id="E0RT90"/>
<dbReference type="InterPro" id="IPR013196">
    <property type="entry name" value="HTH_11"/>
</dbReference>
<feature type="binding site" evidence="6">
    <location>
        <position position="207"/>
    </location>
    <ligand>
        <name>biotin</name>
        <dbReference type="ChEBI" id="CHEBI:57586"/>
    </ligand>
</feature>
<dbReference type="CDD" id="cd16442">
    <property type="entry name" value="BPL"/>
    <property type="match status" value="1"/>
</dbReference>
<proteinExistence type="inferred from homology"/>
<dbReference type="SUPFAM" id="SSF50037">
    <property type="entry name" value="C-terminal domain of transcriptional repressors"/>
    <property type="match status" value="1"/>
</dbReference>
<keyword evidence="6" id="KW-0238">DNA-binding</keyword>
<dbReference type="CDD" id="cd00090">
    <property type="entry name" value="HTH_ARSR"/>
    <property type="match status" value="1"/>
</dbReference>
<evidence type="ECO:0000313" key="9">
    <source>
        <dbReference type="Proteomes" id="UP000001296"/>
    </source>
</evidence>
<keyword evidence="1 6" id="KW-0436">Ligase</keyword>
<comment type="similarity">
    <text evidence="6">Belongs to the biotin--protein ligase family.</text>
</comment>
<dbReference type="eggNOG" id="COG0340">
    <property type="taxonomic scope" value="Bacteria"/>
</dbReference>
<dbReference type="GO" id="GO:0005524">
    <property type="term" value="F:ATP binding"/>
    <property type="evidence" value="ECO:0007669"/>
    <property type="project" value="UniProtKB-UniRule"/>
</dbReference>
<dbReference type="PANTHER" id="PTHR12835">
    <property type="entry name" value="BIOTIN PROTEIN LIGASE"/>
    <property type="match status" value="1"/>
</dbReference>
<dbReference type="HOGENOM" id="CLU_051096_0_0_12"/>
<dbReference type="GO" id="GO:0003677">
    <property type="term" value="F:DNA binding"/>
    <property type="evidence" value="ECO:0007669"/>
    <property type="project" value="UniProtKB-UniRule"/>
</dbReference>
<dbReference type="InterPro" id="IPR004143">
    <property type="entry name" value="BPL_LPL_catalytic"/>
</dbReference>
<comment type="caution">
    <text evidence="6">Lacks conserved residue(s) required for the propagation of feature annotation.</text>
</comment>